<reference evidence="6" key="4">
    <citation type="submission" date="2023-10" db="EMBL/GenBank/DDBJ databases">
        <title>Whole Genome based description of the genera Actinobaculum and Actinotignum reveals a complex phylogenetic relationship within the species included in the genus Actinotignum.</title>
        <authorList>
            <person name="Jensen C.S."/>
            <person name="Dargis R."/>
            <person name="Kemp M."/>
            <person name="Christensen J.J."/>
        </authorList>
    </citation>
    <scope>NUCLEOTIDE SEQUENCE</scope>
    <source>
        <strain evidence="6">Actinobaculum_suis_CCUG19206T</strain>
    </source>
</reference>
<dbReference type="STRING" id="1657.ACU20_08550"/>
<dbReference type="InterPro" id="IPR006176">
    <property type="entry name" value="3-OHacyl-CoA_DH_NAD-bd"/>
</dbReference>
<dbReference type="InterPro" id="IPR008927">
    <property type="entry name" value="6-PGluconate_DH-like_C_sf"/>
</dbReference>
<protein>
    <submittedName>
        <fullName evidence="6 8">3-hydroxyacyl-CoA dehydrogenase</fullName>
        <ecNumber evidence="8">1.1.1.157</ecNumber>
    </submittedName>
    <submittedName>
        <fullName evidence="7">Ketoreductase RED1</fullName>
    </submittedName>
</protein>
<proteinExistence type="inferred from homology"/>
<evidence type="ECO:0000256" key="2">
    <source>
        <dbReference type="ARBA" id="ARBA00009463"/>
    </source>
</evidence>
<dbReference type="RefSeq" id="WP_049619380.1">
    <property type="nucleotide sequence ID" value="NZ_FNAU01000015.1"/>
</dbReference>
<dbReference type="AlphaFoldDB" id="A0A0K9EUN6"/>
<gene>
    <name evidence="8" type="primary">paaH</name>
    <name evidence="8" type="ORF">NCTC10327_00965</name>
    <name evidence="6" type="ORF">R6G71_04155</name>
    <name evidence="7" type="ORF">SAMN05421878_1154</name>
</gene>
<organism evidence="8 10">
    <name type="scientific">Actinobaculum suis</name>
    <dbReference type="NCBI Taxonomy" id="1657"/>
    <lineage>
        <taxon>Bacteria</taxon>
        <taxon>Bacillati</taxon>
        <taxon>Actinomycetota</taxon>
        <taxon>Actinomycetes</taxon>
        <taxon>Actinomycetales</taxon>
        <taxon>Actinomycetaceae</taxon>
        <taxon>Actinobaculum</taxon>
    </lineage>
</organism>
<dbReference type="EMBL" id="UYIO01000001">
    <property type="protein sequence ID" value="VDG76307.1"/>
    <property type="molecule type" value="Genomic_DNA"/>
</dbReference>
<dbReference type="Gene3D" id="1.10.1040.10">
    <property type="entry name" value="N-(1-d-carboxylethyl)-l-norvaline Dehydrogenase, domain 2"/>
    <property type="match status" value="1"/>
</dbReference>
<evidence type="ECO:0000256" key="3">
    <source>
        <dbReference type="ARBA" id="ARBA00023002"/>
    </source>
</evidence>
<dbReference type="InterPro" id="IPR006108">
    <property type="entry name" value="3HC_DH_C"/>
</dbReference>
<dbReference type="OrthoDB" id="9771883at2"/>
<evidence type="ECO:0000256" key="1">
    <source>
        <dbReference type="ARBA" id="ARBA00005086"/>
    </source>
</evidence>
<dbReference type="SUPFAM" id="SSF51735">
    <property type="entry name" value="NAD(P)-binding Rossmann-fold domains"/>
    <property type="match status" value="1"/>
</dbReference>
<dbReference type="Pfam" id="PF00725">
    <property type="entry name" value="3HCDH"/>
    <property type="match status" value="1"/>
</dbReference>
<reference evidence="8 10" key="3">
    <citation type="submission" date="2018-11" db="EMBL/GenBank/DDBJ databases">
        <authorList>
            <consortium name="Pathogen Informatics"/>
        </authorList>
    </citation>
    <scope>NUCLEOTIDE SEQUENCE [LARGE SCALE GENOMIC DNA]</scope>
    <source>
        <strain evidence="8 10">NCTC10327</strain>
    </source>
</reference>
<dbReference type="GO" id="GO:0008691">
    <property type="term" value="F:3-hydroxybutyryl-CoA dehydrogenase activity"/>
    <property type="evidence" value="ECO:0007669"/>
    <property type="project" value="UniProtKB-EC"/>
</dbReference>
<dbReference type="PATRIC" id="fig|1657.3.peg.625"/>
<keyword evidence="9" id="KW-1185">Reference proteome</keyword>
<dbReference type="EC" id="1.1.1.157" evidence="8"/>
<accession>A0A0K9EUN6</accession>
<dbReference type="InterPro" id="IPR013328">
    <property type="entry name" value="6PGD_dom2"/>
</dbReference>
<dbReference type="Proteomes" id="UP000269974">
    <property type="component" value="Unassembled WGS sequence"/>
</dbReference>
<keyword evidence="3 8" id="KW-0560">Oxidoreductase</keyword>
<dbReference type="Proteomes" id="UP000182744">
    <property type="component" value="Unassembled WGS sequence"/>
</dbReference>
<comment type="similarity">
    <text evidence="2">Belongs to the 3-hydroxyacyl-CoA dehydrogenase family.</text>
</comment>
<sequence length="288" mass="31247">MNTALLVGAGLIGMSFAQRFVEAGWNVHITDVVPEVEDQVAKTFGDKFGTKVTFSTDLKKAAEGVDFVQEAGPERIDIKRQLFADLAAATGEGVPLASSSSALLPSKIAEGNPAADRILIGHPFTPPSIMPVLEIVPAPSTSQQTLDRAREVYTEIGFDPSQLKKEIPGFVGNRIQKVVLWELIGLVQEGVVDVEEADRIVRNSLGLRYATVGPFEANQLGGGKQGVRGLFGNIAYSWDETLKALQPDLDNMEDIFTAIEKAYGDDPEARAAKRDHDLKGFLKVREEK</sequence>
<feature type="domain" description="3-hydroxyacyl-CoA dehydrogenase C-terminal" evidence="4">
    <location>
        <begin position="169"/>
        <end position="228"/>
    </location>
</feature>
<evidence type="ECO:0000313" key="9">
    <source>
        <dbReference type="Proteomes" id="UP000182744"/>
    </source>
</evidence>
<evidence type="ECO:0000313" key="7">
    <source>
        <dbReference type="EMBL" id="SDE58691.1"/>
    </source>
</evidence>
<evidence type="ECO:0000259" key="5">
    <source>
        <dbReference type="Pfam" id="PF02737"/>
    </source>
</evidence>
<reference evidence="7" key="1">
    <citation type="submission" date="2016-10" db="EMBL/GenBank/DDBJ databases">
        <authorList>
            <person name="Varghese N."/>
            <person name="Submissions S."/>
        </authorList>
    </citation>
    <scope>NUCLEOTIDE SEQUENCE</scope>
    <source>
        <strain evidence="7">DSM 20639</strain>
    </source>
</reference>
<reference evidence="9" key="2">
    <citation type="submission" date="2016-10" db="EMBL/GenBank/DDBJ databases">
        <authorList>
            <person name="Varghese N."/>
        </authorList>
    </citation>
    <scope>NUCLEOTIDE SEQUENCE [LARGE SCALE GENOMIC DNA]</scope>
    <source>
        <strain evidence="9">DSM 20639</strain>
    </source>
</reference>
<evidence type="ECO:0000259" key="4">
    <source>
        <dbReference type="Pfam" id="PF00725"/>
    </source>
</evidence>
<dbReference type="InterPro" id="IPR036291">
    <property type="entry name" value="NAD(P)-bd_dom_sf"/>
</dbReference>
<dbReference type="EMBL" id="FNAU01000015">
    <property type="protein sequence ID" value="SDE58691.1"/>
    <property type="molecule type" value="Genomic_DNA"/>
</dbReference>
<comment type="pathway">
    <text evidence="1">Lipid metabolism; butanoate metabolism.</text>
</comment>
<dbReference type="PANTHER" id="PTHR48075:SF1">
    <property type="entry name" value="LAMBDA-CRYSTALLIN HOMOLOG"/>
    <property type="match status" value="1"/>
</dbReference>
<dbReference type="SUPFAM" id="SSF48179">
    <property type="entry name" value="6-phosphogluconate dehydrogenase C-terminal domain-like"/>
    <property type="match status" value="1"/>
</dbReference>
<dbReference type="GO" id="GO:0070403">
    <property type="term" value="F:NAD+ binding"/>
    <property type="evidence" value="ECO:0007669"/>
    <property type="project" value="InterPro"/>
</dbReference>
<dbReference type="Proteomes" id="UP001273799">
    <property type="component" value="Unassembled WGS sequence"/>
</dbReference>
<evidence type="ECO:0000313" key="10">
    <source>
        <dbReference type="Proteomes" id="UP000269974"/>
    </source>
</evidence>
<dbReference type="PANTHER" id="PTHR48075">
    <property type="entry name" value="3-HYDROXYACYL-COA DEHYDROGENASE FAMILY PROTEIN"/>
    <property type="match status" value="1"/>
</dbReference>
<evidence type="ECO:0000313" key="8">
    <source>
        <dbReference type="EMBL" id="VDG76307.1"/>
    </source>
</evidence>
<feature type="domain" description="3-hydroxyacyl-CoA dehydrogenase NAD binding" evidence="5">
    <location>
        <begin position="6"/>
        <end position="161"/>
    </location>
</feature>
<name>A0A0K9EUN6_9ACTO</name>
<evidence type="ECO:0000313" key="6">
    <source>
        <dbReference type="EMBL" id="MDY5153246.1"/>
    </source>
</evidence>
<dbReference type="GO" id="GO:0006631">
    <property type="term" value="P:fatty acid metabolic process"/>
    <property type="evidence" value="ECO:0007669"/>
    <property type="project" value="InterPro"/>
</dbReference>
<dbReference type="Pfam" id="PF02737">
    <property type="entry name" value="3HCDH_N"/>
    <property type="match status" value="1"/>
</dbReference>
<dbReference type="EMBL" id="JAWNFU010000002">
    <property type="protein sequence ID" value="MDY5153246.1"/>
    <property type="molecule type" value="Genomic_DNA"/>
</dbReference>
<dbReference type="GO" id="GO:0050104">
    <property type="term" value="F:L-gulonate 3-dehydrogenase activity"/>
    <property type="evidence" value="ECO:0007669"/>
    <property type="project" value="TreeGrafter"/>
</dbReference>
<dbReference type="Gene3D" id="3.40.50.720">
    <property type="entry name" value="NAD(P)-binding Rossmann-like Domain"/>
    <property type="match status" value="1"/>
</dbReference>